<reference evidence="4" key="1">
    <citation type="submission" date="2019-07" db="EMBL/GenBank/DDBJ databases">
        <authorList>
            <person name="Palmer J.M."/>
        </authorList>
    </citation>
    <scope>NUCLEOTIDE SEQUENCE</scope>
    <source>
        <strain evidence="4">PC9</strain>
    </source>
</reference>
<feature type="compositionally biased region" description="Basic and acidic residues" evidence="2">
    <location>
        <begin position="187"/>
        <end position="197"/>
    </location>
</feature>
<keyword evidence="3" id="KW-1133">Transmembrane helix</keyword>
<comment type="caution">
    <text evidence="4">The sequence shown here is derived from an EMBL/GenBank/DDBJ whole genome shotgun (WGS) entry which is preliminary data.</text>
</comment>
<feature type="compositionally biased region" description="Low complexity" evidence="2">
    <location>
        <begin position="146"/>
        <end position="185"/>
    </location>
</feature>
<feature type="compositionally biased region" description="Low complexity" evidence="2">
    <location>
        <begin position="594"/>
        <end position="711"/>
    </location>
</feature>
<dbReference type="VEuPathDB" id="FungiDB:PC9H_004874"/>
<feature type="compositionally biased region" description="Polar residues" evidence="2">
    <location>
        <begin position="285"/>
        <end position="302"/>
    </location>
</feature>
<evidence type="ECO:0000256" key="2">
    <source>
        <dbReference type="SAM" id="MobiDB-lite"/>
    </source>
</evidence>
<keyword evidence="3" id="KW-0812">Transmembrane</keyword>
<dbReference type="Proteomes" id="UP000623687">
    <property type="component" value="Unassembled WGS sequence"/>
</dbReference>
<feature type="transmembrane region" description="Helical" evidence="3">
    <location>
        <begin position="766"/>
        <end position="789"/>
    </location>
</feature>
<evidence type="ECO:0000256" key="1">
    <source>
        <dbReference type="SAM" id="Coils"/>
    </source>
</evidence>
<dbReference type="GeneID" id="59374692"/>
<accession>A0A8H6ZVI8</accession>
<evidence type="ECO:0000256" key="3">
    <source>
        <dbReference type="SAM" id="Phobius"/>
    </source>
</evidence>
<keyword evidence="3" id="KW-0472">Membrane</keyword>
<organism evidence="4 5">
    <name type="scientific">Pleurotus ostreatus</name>
    <name type="common">Oyster mushroom</name>
    <name type="synonym">White-rot fungus</name>
    <dbReference type="NCBI Taxonomy" id="5322"/>
    <lineage>
        <taxon>Eukaryota</taxon>
        <taxon>Fungi</taxon>
        <taxon>Dikarya</taxon>
        <taxon>Basidiomycota</taxon>
        <taxon>Agaricomycotina</taxon>
        <taxon>Agaricomycetes</taxon>
        <taxon>Agaricomycetidae</taxon>
        <taxon>Agaricales</taxon>
        <taxon>Pleurotineae</taxon>
        <taxon>Pleurotaceae</taxon>
        <taxon>Pleurotus</taxon>
    </lineage>
</organism>
<dbReference type="EMBL" id="JACETU010000003">
    <property type="protein sequence ID" value="KAF7432930.1"/>
    <property type="molecule type" value="Genomic_DNA"/>
</dbReference>
<feature type="compositionally biased region" description="Polar residues" evidence="2">
    <location>
        <begin position="268"/>
        <end position="278"/>
    </location>
</feature>
<evidence type="ECO:0000313" key="4">
    <source>
        <dbReference type="EMBL" id="KAF7432930.1"/>
    </source>
</evidence>
<dbReference type="AlphaFoldDB" id="A0A8H6ZVI8"/>
<feature type="coiled-coil region" evidence="1">
    <location>
        <begin position="51"/>
        <end position="113"/>
    </location>
</feature>
<feature type="compositionally biased region" description="Low complexity" evidence="2">
    <location>
        <begin position="909"/>
        <end position="932"/>
    </location>
</feature>
<feature type="region of interest" description="Disordered" evidence="2">
    <location>
        <begin position="568"/>
        <end position="713"/>
    </location>
</feature>
<feature type="region of interest" description="Disordered" evidence="2">
    <location>
        <begin position="806"/>
        <end position="855"/>
    </location>
</feature>
<protein>
    <submittedName>
        <fullName evidence="4">Uncharacterized protein</fullName>
    </submittedName>
</protein>
<proteinExistence type="predicted"/>
<keyword evidence="1" id="KW-0175">Coiled coil</keyword>
<feature type="compositionally biased region" description="Polar residues" evidence="2">
    <location>
        <begin position="897"/>
        <end position="908"/>
    </location>
</feature>
<feature type="region of interest" description="Disordered" evidence="2">
    <location>
        <begin position="894"/>
        <end position="957"/>
    </location>
</feature>
<feature type="region of interest" description="Disordered" evidence="2">
    <location>
        <begin position="137"/>
        <end position="217"/>
    </location>
</feature>
<dbReference type="RefSeq" id="XP_036632957.1">
    <property type="nucleotide sequence ID" value="XM_036774455.1"/>
</dbReference>
<name>A0A8H6ZVI8_PLEOS</name>
<feature type="region of interest" description="Disordered" evidence="2">
    <location>
        <begin position="236"/>
        <end position="302"/>
    </location>
</feature>
<evidence type="ECO:0000313" key="5">
    <source>
        <dbReference type="Proteomes" id="UP000623687"/>
    </source>
</evidence>
<keyword evidence="5" id="KW-1185">Reference proteome</keyword>
<feature type="compositionally biased region" description="Polar residues" evidence="2">
    <location>
        <begin position="207"/>
        <end position="217"/>
    </location>
</feature>
<gene>
    <name evidence="4" type="ORF">PC9H_004874</name>
</gene>
<feature type="compositionally biased region" description="Pro residues" evidence="2">
    <location>
        <begin position="846"/>
        <end position="855"/>
    </location>
</feature>
<sequence length="957" mass="103074">MHVFLNVIGLAIDSRECRVKAVASMLVAVESKVEELATRSENEIFELHSQTSNLQTRNSELEVEVKRLQNDNAELKRIVVVQTSEMETVVQARDDALKKLRRVRRVARDLMDEKKVSFEFNGGVDLRGHKQGWTQLESPLIRRRASGSMSESQENSSAAEEFYDATSRLSLSTSSSSSRPASSGSDRTARPIADKEPAVPAAAPVAQSNATTRQLPQKASTACAELIRAKWNSKSEPLIPKGAPVTKPVSRTVPSTRATSPVPGPGNNKASISGSNVPTRPASPVQPTASTALTRNSSTRSMRQQNILRVQILQGQKWKLNTNKPPHLPMIKEALQSVEDPYHLVGLYEDECETIERLAHEPTGLRIHFLWEKSCAFMIDPLFFEMLAPAPVESYLVDWAPKTTTSNGRISKAVTRRTKDDGTSPALHVFSYVSSQDEGVWYYLGAHSFHVAKFVQPLWETLAEASQALVIEQIQARIESVDDDDTKARLASGEWPAFCLKMENNNEEHAEMTYNMLGLGPLSFTTFPMSQFRGTSSTPVRLIPAILILVQLAGAAWIPESPAGVSYSSQRIRRGGLRGESRARIWPRQNPTGSSSAGPSSSQSITLSSSISPSPSNFAAAAPVAPTETESSRSSSVAVTSTSTILSETTSSSVPPTTTRTTSTTSTSTTPTTSARSTSISSTVPSLRTTRSSSSSTDSSTPSPISTDSESAPVTTFVANGQGLLSTIRILPTSSLPPNAANTFAPSATASASSATSDSFWNNKGAVAGIFTAGGLAVLALMALVGNYIRRYYARKAEDDILRGFQDGASDSPRYIDDSPTPSMAEITTPAPAGSYPDRNVFNDPAPQPQYPQPQYPSLALTPDYPPGTQYQPYGAPTPEISYGMAMSDDEEYRAVQSASAQGSPALTSASSYSSYSSANPFASPVAAPVPSLRLPHSDSYQRPISYDSFYANSPRV</sequence>
<dbReference type="OrthoDB" id="10532590at2759"/>